<dbReference type="PANTHER" id="PTHR43941:SF1">
    <property type="entry name" value="STRUCTURAL MAINTENANCE OF CHROMOSOMES PROTEIN 2"/>
    <property type="match status" value="1"/>
</dbReference>
<feature type="region of interest" description="Disordered" evidence="2">
    <location>
        <begin position="1209"/>
        <end position="1239"/>
    </location>
</feature>
<organism evidence="3 4">
    <name type="scientific">Nonomuraea phyllanthi</name>
    <dbReference type="NCBI Taxonomy" id="2219224"/>
    <lineage>
        <taxon>Bacteria</taxon>
        <taxon>Bacillati</taxon>
        <taxon>Actinomycetota</taxon>
        <taxon>Actinomycetes</taxon>
        <taxon>Streptosporangiales</taxon>
        <taxon>Streptosporangiaceae</taxon>
        <taxon>Nonomuraea</taxon>
    </lineage>
</organism>
<dbReference type="Proteomes" id="UP000312512">
    <property type="component" value="Unassembled WGS sequence"/>
</dbReference>
<evidence type="ECO:0000313" key="4">
    <source>
        <dbReference type="Proteomes" id="UP000312512"/>
    </source>
</evidence>
<proteinExistence type="predicted"/>
<evidence type="ECO:0000256" key="1">
    <source>
        <dbReference type="SAM" id="Coils"/>
    </source>
</evidence>
<accession>A0A5C4V8P3</accession>
<dbReference type="GO" id="GO:0000785">
    <property type="term" value="C:chromatin"/>
    <property type="evidence" value="ECO:0007669"/>
    <property type="project" value="TreeGrafter"/>
</dbReference>
<feature type="region of interest" description="Disordered" evidence="2">
    <location>
        <begin position="1274"/>
        <end position="1299"/>
    </location>
</feature>
<feature type="compositionally biased region" description="Low complexity" evidence="2">
    <location>
        <begin position="1274"/>
        <end position="1288"/>
    </location>
</feature>
<dbReference type="EMBL" id="VDLX02000028">
    <property type="protein sequence ID" value="KAB8186858.1"/>
    <property type="molecule type" value="Genomic_DNA"/>
</dbReference>
<gene>
    <name evidence="3" type="ORF">FH608_046045</name>
</gene>
<keyword evidence="1" id="KW-0175">Coiled coil</keyword>
<name>A0A5C4V8P3_9ACTN</name>
<keyword evidence="4" id="KW-1185">Reference proteome</keyword>
<evidence type="ECO:0000256" key="2">
    <source>
        <dbReference type="SAM" id="MobiDB-lite"/>
    </source>
</evidence>
<sequence length="1341" mass="140338">MAERSISINLRARVSGFVAGMREAKGETQNLSRQMTETGASADRMRRRLEAATKALPKIKIDADSTAAEIKFAQLRSQMESLGDKKIGIDISAADAMTQIREIERELEQLQRNEADINIRADIGEALAELRAVDAEISRVNGRTADVRVDADVSGALRNIALIGGALASLPAVTTIAVGVTALGGAFAAAGAGAAAFGAVAVPALGRINDALKAQETAAKAAGGATGGAGQSAAQAAQQALQLEQAERRLKDAQNEERAAQEDLTRAREAGRRALEDMNFSLERSILSQKDAALAVREAEARLAELQGDPKATALEIERAQLSLEMAQQRAREQEVKTQRARKDTAEANAAGVKGTKEYQDALDNLRQTQDKVAQAEQQLKLLHLQQQAAMAGGGGAAAKLKDAFADLSKEEKELAKNIKSFKDEYIAWQRSLEPDVFPVINKGLDLMRLGLKEAGPLAKSASAGLLQFGQDAEAALRGQFWQAFLFDLNTNIPGAITTMGRIGIDTFTGFAGIIKAVLPYGMELLGNIEHLSDAFADWGAGLESNQQFHQFMADVKETAPEVWALIKDVAKALVSIGEAVAPLSTGAFSGLSLLAKIISGMDPERIQAIAIAIGAIKLASMGMNAAAAWQGLAGGISATGTAAGKAQGKVAAFGKAAVGVSAGVIGFELLGSAMNDLAGHSEGMGELTLALTELGQTGKWAGDLGEQWGGTFDDASKAAELFGDGLRELQDPSFGEMFWLHPLSELTAILPGIDSSVDILEQKFSDMDKVLAGMVTSGNADTAARAFQELAKQAQAQGIPVEKLNQLLPTYNQSLRVAGNAAAEAAAGVDKGKLAMDGFNSSLDAFSSRTDALTAMQNLKTAYNAAEQAINAANGKLQVSATMTDRQRDAVIQARQKFSEYITAVKGAADGAATLSGKTSDATLKILEQLPKLGDLAGKNSEAREQVLKLAEAYGISREDAEKAMKSAKDFQDVLNAFKNKQIYIKLGLDTTEAQESFERFVKKVGDRQLAVSLMAKQNMPARAGGIFAYARGGLQKFAAGGRSTPPNMATGPTILYGEGADQEAFIPYEDRYRDRAIGLLAQVANDFGLQLNNAQAAQGMADLSVTIDDSGLRIVDGLTGVMGSLQNTMGETGTLTSSISKVGSSADQLNQSWLAGSAIVGDTMTRLGTVTSDAVTVMTGSVTTSVDGLTSSVDALAAAVGAAKQAASSASSKSSSGKKDTKPGMVAGSGPKSSDGFREEYSVAGSYGLDGPGYVSTHESAFVTSRPVNYSQVSAPQQSAPAPSSSTPAERVHGSSGTWGRDGMAAGPAVVIQNQTVNNDVDANMFAESVAMKVRARGR</sequence>
<feature type="coiled-coil region" evidence="1">
    <location>
        <begin position="93"/>
        <end position="120"/>
    </location>
</feature>
<reference evidence="3 4" key="1">
    <citation type="submission" date="2019-10" db="EMBL/GenBank/DDBJ databases">
        <title>Nonomuraea sp. nov., isolated from Phyllanthus amarus.</title>
        <authorList>
            <person name="Klykleung N."/>
            <person name="Tanasupawat S."/>
        </authorList>
    </citation>
    <scope>NUCLEOTIDE SEQUENCE [LARGE SCALE GENOMIC DNA]</scope>
    <source>
        <strain evidence="3 4">PA1-10</strain>
    </source>
</reference>
<dbReference type="GO" id="GO:0000796">
    <property type="term" value="C:condensin complex"/>
    <property type="evidence" value="ECO:0007669"/>
    <property type="project" value="TreeGrafter"/>
</dbReference>
<protein>
    <submittedName>
        <fullName evidence="3">Uncharacterized protein</fullName>
    </submittedName>
</protein>
<dbReference type="PANTHER" id="PTHR43941">
    <property type="entry name" value="STRUCTURAL MAINTENANCE OF CHROMOSOMES PROTEIN 2"/>
    <property type="match status" value="1"/>
</dbReference>
<dbReference type="RefSeq" id="WP_139637522.1">
    <property type="nucleotide sequence ID" value="NZ_VDLX02000028.1"/>
</dbReference>
<evidence type="ECO:0000313" key="3">
    <source>
        <dbReference type="EMBL" id="KAB8186858.1"/>
    </source>
</evidence>
<feature type="coiled-coil region" evidence="1">
    <location>
        <begin position="233"/>
        <end position="425"/>
    </location>
</feature>
<dbReference type="GO" id="GO:0003682">
    <property type="term" value="F:chromatin binding"/>
    <property type="evidence" value="ECO:0007669"/>
    <property type="project" value="TreeGrafter"/>
</dbReference>
<comment type="caution">
    <text evidence="3">The sequence shown here is derived from an EMBL/GenBank/DDBJ whole genome shotgun (WGS) entry which is preliminary data.</text>
</comment>
<dbReference type="OrthoDB" id="3765294at2"/>
<dbReference type="GO" id="GO:0000793">
    <property type="term" value="C:condensed chromosome"/>
    <property type="evidence" value="ECO:0007669"/>
    <property type="project" value="TreeGrafter"/>
</dbReference>